<dbReference type="InterPro" id="IPR003172">
    <property type="entry name" value="ML_dom"/>
</dbReference>
<dbReference type="SUPFAM" id="SSF81296">
    <property type="entry name" value="E set domains"/>
    <property type="match status" value="1"/>
</dbReference>
<dbReference type="AlphaFoldDB" id="A0A9P0G154"/>
<proteinExistence type="predicted"/>
<gene>
    <name evidence="2" type="ORF">BEMITA_LOCUS11167</name>
</gene>
<dbReference type="Proteomes" id="UP001152759">
    <property type="component" value="Chromosome 7"/>
</dbReference>
<evidence type="ECO:0000259" key="1">
    <source>
        <dbReference type="SMART" id="SM00737"/>
    </source>
</evidence>
<dbReference type="SMART" id="SM00737">
    <property type="entry name" value="ML"/>
    <property type="match status" value="1"/>
</dbReference>
<feature type="domain" description="MD-2-related lipid-recognition" evidence="1">
    <location>
        <begin position="65"/>
        <end position="201"/>
    </location>
</feature>
<dbReference type="EMBL" id="OU963868">
    <property type="protein sequence ID" value="CAH0774883.1"/>
    <property type="molecule type" value="Genomic_DNA"/>
</dbReference>
<dbReference type="Pfam" id="PF02221">
    <property type="entry name" value="E1_DerP2_DerF2"/>
    <property type="match status" value="1"/>
</dbReference>
<organism evidence="2 3">
    <name type="scientific">Bemisia tabaci</name>
    <name type="common">Sweetpotato whitefly</name>
    <name type="synonym">Aleurodes tabaci</name>
    <dbReference type="NCBI Taxonomy" id="7038"/>
    <lineage>
        <taxon>Eukaryota</taxon>
        <taxon>Metazoa</taxon>
        <taxon>Ecdysozoa</taxon>
        <taxon>Arthropoda</taxon>
        <taxon>Hexapoda</taxon>
        <taxon>Insecta</taxon>
        <taxon>Pterygota</taxon>
        <taxon>Neoptera</taxon>
        <taxon>Paraneoptera</taxon>
        <taxon>Hemiptera</taxon>
        <taxon>Sternorrhyncha</taxon>
        <taxon>Aleyrodoidea</taxon>
        <taxon>Aleyrodidae</taxon>
        <taxon>Aleyrodinae</taxon>
        <taxon>Bemisia</taxon>
    </lineage>
</organism>
<dbReference type="InterPro" id="IPR014756">
    <property type="entry name" value="Ig_E-set"/>
</dbReference>
<reference evidence="2" key="1">
    <citation type="submission" date="2021-12" db="EMBL/GenBank/DDBJ databases">
        <authorList>
            <person name="King R."/>
        </authorList>
    </citation>
    <scope>NUCLEOTIDE SEQUENCE</scope>
</reference>
<protein>
    <recommendedName>
        <fullName evidence="1">MD-2-related lipid-recognition domain-containing protein</fullName>
    </recommendedName>
</protein>
<accession>A0A9P0G154</accession>
<evidence type="ECO:0000313" key="2">
    <source>
        <dbReference type="EMBL" id="CAH0774883.1"/>
    </source>
</evidence>
<name>A0A9P0G154_BEMTA</name>
<keyword evidence="3" id="KW-1185">Reference proteome</keyword>
<evidence type="ECO:0000313" key="3">
    <source>
        <dbReference type="Proteomes" id="UP001152759"/>
    </source>
</evidence>
<dbReference type="Gene3D" id="2.60.40.770">
    <property type="match status" value="1"/>
</dbReference>
<sequence length="204" mass="22945">MMMFKTPLSPSGHLPSSFRVLSALPLSLFSRRRVIHGFGRVDSFVNAMTRTRTMLIFSVLVMFVFQGCGSAKINHGNCPSSRYPKQKCTVHEVSVDVCRGGTQADPCKVRRGGKFTVNFSYTPGFRGDKMRSLPYWDGPGLSFPGLNPEACSHTQCPVLPNIKQNFTQTLSLASYFPPGRFPVAWRLWNEKNEQCCFFVHIKLI</sequence>